<sequence length="329" mass="37917">MELKTRETLVNKNGILDYEVLVKKHPWVIQKNQNCVLSPDSDGLLCGLLVSHYLGWKIRGFYDGKILLIENGYKESDCVFLDMEIFRKDVRSIGQHMVMYDKNQLPGNWGNFENCISANNLRNFDTKHDFKLKYPFGTVHLLLGIIGNKIKINVPESGICPLLYTDGVFKNLFNYPENCLGWLNFLSGDIKNNCLHKVFFNDHYSISELMIALRELFKEIENIGSGKRGGDKIKISNMKGEPTNLEREGSLYKINKKELGKAVPFLKFLSQKTNWKYQSKDWTWNKFKIKKFKKGSVKPGKARYNILLEKNPLSLAVISGLSIEYTLEN</sequence>
<protein>
    <submittedName>
        <fullName evidence="1">Uncharacterized protein</fullName>
    </submittedName>
</protein>
<evidence type="ECO:0000313" key="2">
    <source>
        <dbReference type="Proteomes" id="UP000228812"/>
    </source>
</evidence>
<organism evidence="1 2">
    <name type="scientific">Candidatus Jorgensenbacteria bacterium CG23_combo_of_CG06-09_8_20_14_all_54_14</name>
    <dbReference type="NCBI Taxonomy" id="1974595"/>
    <lineage>
        <taxon>Bacteria</taxon>
        <taxon>Candidatus Joergenseniibacteriota</taxon>
    </lineage>
</organism>
<evidence type="ECO:0000313" key="1">
    <source>
        <dbReference type="EMBL" id="PIP29723.1"/>
    </source>
</evidence>
<proteinExistence type="predicted"/>
<dbReference type="AlphaFoldDB" id="A0A2G9Z994"/>
<name>A0A2G9Z994_9BACT</name>
<dbReference type="EMBL" id="PCRZ01000045">
    <property type="protein sequence ID" value="PIP29723.1"/>
    <property type="molecule type" value="Genomic_DNA"/>
</dbReference>
<comment type="caution">
    <text evidence="1">The sequence shown here is derived from an EMBL/GenBank/DDBJ whole genome shotgun (WGS) entry which is preliminary data.</text>
</comment>
<gene>
    <name evidence="1" type="ORF">COX26_02595</name>
</gene>
<accession>A0A2G9Z994</accession>
<dbReference type="Proteomes" id="UP000228812">
    <property type="component" value="Unassembled WGS sequence"/>
</dbReference>
<reference evidence="1 2" key="1">
    <citation type="submission" date="2017-09" db="EMBL/GenBank/DDBJ databases">
        <title>Depth-based differentiation of microbial function through sediment-hosted aquifers and enrichment of novel symbionts in the deep terrestrial subsurface.</title>
        <authorList>
            <person name="Probst A.J."/>
            <person name="Ladd B."/>
            <person name="Jarett J.K."/>
            <person name="Geller-Mcgrath D.E."/>
            <person name="Sieber C.M."/>
            <person name="Emerson J.B."/>
            <person name="Anantharaman K."/>
            <person name="Thomas B.C."/>
            <person name="Malmstrom R."/>
            <person name="Stieglmeier M."/>
            <person name="Klingl A."/>
            <person name="Woyke T."/>
            <person name="Ryan C.M."/>
            <person name="Banfield J.F."/>
        </authorList>
    </citation>
    <scope>NUCLEOTIDE SEQUENCE [LARGE SCALE GENOMIC DNA]</scope>
    <source>
        <strain evidence="1">CG23_combo_of_CG06-09_8_20_14_all_54_14</strain>
    </source>
</reference>